<dbReference type="CDD" id="cd05243">
    <property type="entry name" value="SDR_a5"/>
    <property type="match status" value="1"/>
</dbReference>
<sequence length="226" mass="23733">MTESRRVVIIGGHGKIALLAAPKLKAKGFAVDALIRNPEHASDVEAASANPVVLDIERAGMDELAEVFNGAQAIVFSAGAGGGNPRRTNAVDFEAATRAIRAAQQSGVKRFVMVSYSRALVDVDNLDPAHSFYPYARAKHDADQALRDSDLDYTILGPGTLTLGPATGKVDVADASGKIDGSDPASADTSRENVAEAIALVIGKGLLIRQTANFFDGQTPMEEAWS</sequence>
<evidence type="ECO:0000259" key="1">
    <source>
        <dbReference type="Pfam" id="PF13460"/>
    </source>
</evidence>
<organism evidence="2 3">
    <name type="scientific">Glutamicibacter soli</name>
    <dbReference type="NCBI Taxonomy" id="453836"/>
    <lineage>
        <taxon>Bacteria</taxon>
        <taxon>Bacillati</taxon>
        <taxon>Actinomycetota</taxon>
        <taxon>Actinomycetes</taxon>
        <taxon>Micrococcales</taxon>
        <taxon>Micrococcaceae</taxon>
        <taxon>Glutamicibacter</taxon>
    </lineage>
</organism>
<feature type="domain" description="NAD(P)-binding" evidence="1">
    <location>
        <begin position="11"/>
        <end position="201"/>
    </location>
</feature>
<dbReference type="PANTHER" id="PTHR15020:SF50">
    <property type="entry name" value="UPF0659 PROTEIN YMR090W"/>
    <property type="match status" value="1"/>
</dbReference>
<dbReference type="AlphaFoldDB" id="A0A365Y7Y5"/>
<keyword evidence="3" id="KW-1185">Reference proteome</keyword>
<protein>
    <submittedName>
        <fullName evidence="2">NAD-dependent dehydratase</fullName>
    </submittedName>
</protein>
<gene>
    <name evidence="2" type="ORF">C1H84_17040</name>
</gene>
<accession>A0A365Y7Y5</accession>
<evidence type="ECO:0000313" key="2">
    <source>
        <dbReference type="EMBL" id="RBL98784.1"/>
    </source>
</evidence>
<dbReference type="InterPro" id="IPR016040">
    <property type="entry name" value="NAD(P)-bd_dom"/>
</dbReference>
<name>A0A365Y7Y5_9MICC</name>
<dbReference type="Proteomes" id="UP000252167">
    <property type="component" value="Unassembled WGS sequence"/>
</dbReference>
<reference evidence="2 3" key="1">
    <citation type="submission" date="2018-01" db="EMBL/GenBank/DDBJ databases">
        <title>Glutamicibacter soli strain NHPC-3 Whole genome sequence and assembly.</title>
        <authorList>
            <person name="Choudhury P."/>
            <person name="Gupta D."/>
            <person name="Sengupta K."/>
            <person name="Jawed A."/>
            <person name="Sultana N."/>
            <person name="Saha P."/>
        </authorList>
    </citation>
    <scope>NUCLEOTIDE SEQUENCE [LARGE SCALE GENOMIC DNA]</scope>
    <source>
        <strain evidence="2 3">NHPC-3</strain>
    </source>
</reference>
<dbReference type="RefSeq" id="WP_113608120.1">
    <property type="nucleotide sequence ID" value="NZ_POAF01000012.1"/>
</dbReference>
<dbReference type="Gene3D" id="3.40.50.720">
    <property type="entry name" value="NAD(P)-binding Rossmann-like Domain"/>
    <property type="match status" value="1"/>
</dbReference>
<dbReference type="PANTHER" id="PTHR15020">
    <property type="entry name" value="FLAVIN REDUCTASE-RELATED"/>
    <property type="match status" value="1"/>
</dbReference>
<dbReference type="EMBL" id="POAF01000012">
    <property type="protein sequence ID" value="RBL98784.1"/>
    <property type="molecule type" value="Genomic_DNA"/>
</dbReference>
<dbReference type="Pfam" id="PF13460">
    <property type="entry name" value="NAD_binding_10"/>
    <property type="match status" value="1"/>
</dbReference>
<proteinExistence type="predicted"/>
<dbReference type="SUPFAM" id="SSF51735">
    <property type="entry name" value="NAD(P)-binding Rossmann-fold domains"/>
    <property type="match status" value="1"/>
</dbReference>
<comment type="caution">
    <text evidence="2">The sequence shown here is derived from an EMBL/GenBank/DDBJ whole genome shotgun (WGS) entry which is preliminary data.</text>
</comment>
<dbReference type="InterPro" id="IPR036291">
    <property type="entry name" value="NAD(P)-bd_dom_sf"/>
</dbReference>
<evidence type="ECO:0000313" key="3">
    <source>
        <dbReference type="Proteomes" id="UP000252167"/>
    </source>
</evidence>